<dbReference type="VEuPathDB" id="VectorBase:LOC119163603"/>
<evidence type="ECO:0000256" key="2">
    <source>
        <dbReference type="ARBA" id="ARBA00023134"/>
    </source>
</evidence>
<evidence type="ECO:0000256" key="3">
    <source>
        <dbReference type="PROSITE-ProRule" id="PRU00047"/>
    </source>
</evidence>
<feature type="region of interest" description="Disordered" evidence="4">
    <location>
        <begin position="547"/>
        <end position="567"/>
    </location>
</feature>
<dbReference type="PROSITE" id="PS51420">
    <property type="entry name" value="RHO"/>
    <property type="match status" value="1"/>
</dbReference>
<keyword evidence="3" id="KW-0479">Metal-binding</keyword>
<dbReference type="InterPro" id="IPR036875">
    <property type="entry name" value="Znf_CCHC_sf"/>
</dbReference>
<evidence type="ECO:0000256" key="1">
    <source>
        <dbReference type="ARBA" id="ARBA00022741"/>
    </source>
</evidence>
<keyword evidence="1" id="KW-0547">Nucleotide-binding</keyword>
<proteinExistence type="predicted"/>
<comment type="caution">
    <text evidence="6">The sequence shown here is derived from an EMBL/GenBank/DDBJ whole genome shotgun (WGS) entry which is preliminary data.</text>
</comment>
<evidence type="ECO:0000313" key="6">
    <source>
        <dbReference type="EMBL" id="KAH8032366.1"/>
    </source>
</evidence>
<dbReference type="GO" id="GO:0008270">
    <property type="term" value="F:zinc ion binding"/>
    <property type="evidence" value="ECO:0007669"/>
    <property type="project" value="UniProtKB-KW"/>
</dbReference>
<dbReference type="GO" id="GO:0007264">
    <property type="term" value="P:small GTPase-mediated signal transduction"/>
    <property type="evidence" value="ECO:0007669"/>
    <property type="project" value="InterPro"/>
</dbReference>
<dbReference type="GO" id="GO:0022412">
    <property type="term" value="P:cellular process involved in reproduction in multicellular organism"/>
    <property type="evidence" value="ECO:0007669"/>
    <property type="project" value="UniProtKB-ARBA"/>
</dbReference>
<dbReference type="GO" id="GO:0003924">
    <property type="term" value="F:GTPase activity"/>
    <property type="evidence" value="ECO:0007669"/>
    <property type="project" value="InterPro"/>
</dbReference>
<keyword evidence="2" id="KW-0342">GTP-binding</keyword>
<protein>
    <recommendedName>
        <fullName evidence="5">CCHC-type domain-containing protein</fullName>
    </recommendedName>
</protein>
<name>A0A9J6ED96_RHIMP</name>
<evidence type="ECO:0000313" key="7">
    <source>
        <dbReference type="Proteomes" id="UP000821866"/>
    </source>
</evidence>
<dbReference type="GO" id="GO:0035099">
    <property type="term" value="P:hemocyte migration"/>
    <property type="evidence" value="ECO:0007669"/>
    <property type="project" value="UniProtKB-ARBA"/>
</dbReference>
<dbReference type="InterPro" id="IPR001806">
    <property type="entry name" value="Small_GTPase"/>
</dbReference>
<keyword evidence="3" id="KW-0862">Zinc</keyword>
<organism evidence="6 7">
    <name type="scientific">Rhipicephalus microplus</name>
    <name type="common">Cattle tick</name>
    <name type="synonym">Boophilus microplus</name>
    <dbReference type="NCBI Taxonomy" id="6941"/>
    <lineage>
        <taxon>Eukaryota</taxon>
        <taxon>Metazoa</taxon>
        <taxon>Ecdysozoa</taxon>
        <taxon>Arthropoda</taxon>
        <taxon>Chelicerata</taxon>
        <taxon>Arachnida</taxon>
        <taxon>Acari</taxon>
        <taxon>Parasitiformes</taxon>
        <taxon>Ixodida</taxon>
        <taxon>Ixodoidea</taxon>
        <taxon>Ixodidae</taxon>
        <taxon>Rhipicephalinae</taxon>
        <taxon>Rhipicephalus</taxon>
        <taxon>Boophilus</taxon>
    </lineage>
</organism>
<feature type="domain" description="CCHC-type" evidence="5">
    <location>
        <begin position="268"/>
        <end position="281"/>
    </location>
</feature>
<dbReference type="GO" id="GO:0035006">
    <property type="term" value="P:melanization defense response"/>
    <property type="evidence" value="ECO:0007669"/>
    <property type="project" value="UniProtKB-ARBA"/>
</dbReference>
<dbReference type="PANTHER" id="PTHR24072">
    <property type="entry name" value="RHO FAMILY GTPASE"/>
    <property type="match status" value="1"/>
</dbReference>
<dbReference type="SUPFAM" id="SSF52540">
    <property type="entry name" value="P-loop containing nucleoside triphosphate hydrolases"/>
    <property type="match status" value="1"/>
</dbReference>
<dbReference type="InterPro" id="IPR001878">
    <property type="entry name" value="Znf_CCHC"/>
</dbReference>
<gene>
    <name evidence="6" type="ORF">HPB51_024343</name>
</gene>
<dbReference type="Pfam" id="PF00098">
    <property type="entry name" value="zf-CCHC"/>
    <property type="match status" value="1"/>
</dbReference>
<evidence type="ECO:0000259" key="5">
    <source>
        <dbReference type="PROSITE" id="PS50158"/>
    </source>
</evidence>
<feature type="compositionally biased region" description="Polar residues" evidence="4">
    <location>
        <begin position="1"/>
        <end position="19"/>
    </location>
</feature>
<feature type="region of interest" description="Disordered" evidence="4">
    <location>
        <begin position="1"/>
        <end position="58"/>
    </location>
</feature>
<reference evidence="6" key="2">
    <citation type="submission" date="2021-09" db="EMBL/GenBank/DDBJ databases">
        <authorList>
            <person name="Jia N."/>
            <person name="Wang J."/>
            <person name="Shi W."/>
            <person name="Du L."/>
            <person name="Sun Y."/>
            <person name="Zhan W."/>
            <person name="Jiang J."/>
            <person name="Wang Q."/>
            <person name="Zhang B."/>
            <person name="Ji P."/>
            <person name="Sakyi L.B."/>
            <person name="Cui X."/>
            <person name="Yuan T."/>
            <person name="Jiang B."/>
            <person name="Yang W."/>
            <person name="Lam T.T.-Y."/>
            <person name="Chang Q."/>
            <person name="Ding S."/>
            <person name="Wang X."/>
            <person name="Zhu J."/>
            <person name="Ruan X."/>
            <person name="Zhao L."/>
            <person name="Wei J."/>
            <person name="Que T."/>
            <person name="Du C."/>
            <person name="Cheng J."/>
            <person name="Dai P."/>
            <person name="Han X."/>
            <person name="Huang E."/>
            <person name="Gao Y."/>
            <person name="Liu J."/>
            <person name="Shao H."/>
            <person name="Ye R."/>
            <person name="Li L."/>
            <person name="Wei W."/>
            <person name="Wang X."/>
            <person name="Wang C."/>
            <person name="Huo Q."/>
            <person name="Li W."/>
            <person name="Guo W."/>
            <person name="Chen H."/>
            <person name="Chen S."/>
            <person name="Zhou L."/>
            <person name="Zhou L."/>
            <person name="Ni X."/>
            <person name="Tian J."/>
            <person name="Zhou Y."/>
            <person name="Sheng Y."/>
            <person name="Liu T."/>
            <person name="Pan Y."/>
            <person name="Xia L."/>
            <person name="Li J."/>
            <person name="Zhao F."/>
            <person name="Cao W."/>
        </authorList>
    </citation>
    <scope>NUCLEOTIDE SEQUENCE</scope>
    <source>
        <strain evidence="6">Rmic-2018</strain>
        <tissue evidence="6">Larvae</tissue>
    </source>
</reference>
<dbReference type="GO" id="GO:0003006">
    <property type="term" value="P:developmental process involved in reproduction"/>
    <property type="evidence" value="ECO:0007669"/>
    <property type="project" value="UniProtKB-ARBA"/>
</dbReference>
<dbReference type="Pfam" id="PF00071">
    <property type="entry name" value="Ras"/>
    <property type="match status" value="1"/>
</dbReference>
<dbReference type="SMART" id="SM00174">
    <property type="entry name" value="RHO"/>
    <property type="match status" value="1"/>
</dbReference>
<dbReference type="SUPFAM" id="SSF57756">
    <property type="entry name" value="Retrovirus zinc finger-like domains"/>
    <property type="match status" value="1"/>
</dbReference>
<feature type="compositionally biased region" description="Polar residues" evidence="4">
    <location>
        <begin position="47"/>
        <end position="57"/>
    </location>
</feature>
<accession>A0A9J6ED96</accession>
<dbReference type="GO" id="GO:0003676">
    <property type="term" value="F:nucleic acid binding"/>
    <property type="evidence" value="ECO:0007669"/>
    <property type="project" value="InterPro"/>
</dbReference>
<dbReference type="Gene3D" id="3.40.50.300">
    <property type="entry name" value="P-loop containing nucleotide triphosphate hydrolases"/>
    <property type="match status" value="1"/>
</dbReference>
<dbReference type="AlphaFoldDB" id="A0A9J6ED96"/>
<keyword evidence="3" id="KW-0863">Zinc-finger</keyword>
<dbReference type="InterPro" id="IPR003578">
    <property type="entry name" value="Small_GTPase_Rho"/>
</dbReference>
<dbReference type="InterPro" id="IPR027417">
    <property type="entry name" value="P-loop_NTPase"/>
</dbReference>
<sequence length="567" mass="63552">MYALAASSTAEGKTVSTVTPLEKPPALGSDACTSLSSRKRQLHDELSTNSRRATTPQRARLPFSSALAVAEGVDIEKRCKPLALRRPTQESLHSRVTYNLNTVSDVIRHCRTFEALKTRRITPKFGRLANVTTVASVDASPQTDLSATIRQIVREELLRHEEQTRYAVPRCASVAFRDAVCASPPATWQHSVNAADCNSCRHDPHYGQTEQRHYDSIDRRFDQHPRDVRPRRPSTAYDIQGEGMSYSQPVAAVEYFNQRPEVRPLPVCYNCGTPGHIARYCNRRRAFSNGQSGSFMQHGGRAMDTNRPGNTTFEGYFREERSRHFPLDSYSGEQERSPVAAPGTHIQVLYAVYCCRRSTVPGMRRLGSRREEEDVTSVGESRFSSSFRQQVRLVIWDTGDSDLLCDPHRASCYAEADVVLVCFSVRDIFSGSEVPTRWATEVRHFNPNVPVLLVATQMDLREDPVTVHELAQIKCRPTSVAEGLQLAQKIQAAHYIECSSLDLASVRKVFESVLHTCLRVRSVFCYSIFKQHEKLQLRTALEARDTSSSEAVAHKPGPTGAHSRLTS</sequence>
<reference evidence="6" key="1">
    <citation type="journal article" date="2020" name="Cell">
        <title>Large-Scale Comparative Analyses of Tick Genomes Elucidate Their Genetic Diversity and Vector Capacities.</title>
        <authorList>
            <consortium name="Tick Genome and Microbiome Consortium (TIGMIC)"/>
            <person name="Jia N."/>
            <person name="Wang J."/>
            <person name="Shi W."/>
            <person name="Du L."/>
            <person name="Sun Y."/>
            <person name="Zhan W."/>
            <person name="Jiang J.F."/>
            <person name="Wang Q."/>
            <person name="Zhang B."/>
            <person name="Ji P."/>
            <person name="Bell-Sakyi L."/>
            <person name="Cui X.M."/>
            <person name="Yuan T.T."/>
            <person name="Jiang B.G."/>
            <person name="Yang W.F."/>
            <person name="Lam T.T."/>
            <person name="Chang Q.C."/>
            <person name="Ding S.J."/>
            <person name="Wang X.J."/>
            <person name="Zhu J.G."/>
            <person name="Ruan X.D."/>
            <person name="Zhao L."/>
            <person name="Wei J.T."/>
            <person name="Ye R.Z."/>
            <person name="Que T.C."/>
            <person name="Du C.H."/>
            <person name="Zhou Y.H."/>
            <person name="Cheng J.X."/>
            <person name="Dai P.F."/>
            <person name="Guo W.B."/>
            <person name="Han X.H."/>
            <person name="Huang E.J."/>
            <person name="Li L.F."/>
            <person name="Wei W."/>
            <person name="Gao Y.C."/>
            <person name="Liu J.Z."/>
            <person name="Shao H.Z."/>
            <person name="Wang X."/>
            <person name="Wang C.C."/>
            <person name="Yang T.C."/>
            <person name="Huo Q.B."/>
            <person name="Li W."/>
            <person name="Chen H.Y."/>
            <person name="Chen S.E."/>
            <person name="Zhou L.G."/>
            <person name="Ni X.B."/>
            <person name="Tian J.H."/>
            <person name="Sheng Y."/>
            <person name="Liu T."/>
            <person name="Pan Y.S."/>
            <person name="Xia L.Y."/>
            <person name="Li J."/>
            <person name="Zhao F."/>
            <person name="Cao W.C."/>
        </authorList>
    </citation>
    <scope>NUCLEOTIDE SEQUENCE</scope>
    <source>
        <strain evidence="6">Rmic-2018</strain>
    </source>
</reference>
<evidence type="ECO:0000256" key="4">
    <source>
        <dbReference type="SAM" id="MobiDB-lite"/>
    </source>
</evidence>
<dbReference type="SMART" id="SM00343">
    <property type="entry name" value="ZnF_C2HC"/>
    <property type="match status" value="1"/>
</dbReference>
<dbReference type="Proteomes" id="UP000821866">
    <property type="component" value="Chromosome 3"/>
</dbReference>
<keyword evidence="7" id="KW-1185">Reference proteome</keyword>
<dbReference type="EMBL" id="JABSTU010000005">
    <property type="protein sequence ID" value="KAH8032366.1"/>
    <property type="molecule type" value="Genomic_DNA"/>
</dbReference>
<dbReference type="GO" id="GO:0005525">
    <property type="term" value="F:GTP binding"/>
    <property type="evidence" value="ECO:0007669"/>
    <property type="project" value="UniProtKB-KW"/>
</dbReference>
<dbReference type="PROSITE" id="PS50158">
    <property type="entry name" value="ZF_CCHC"/>
    <property type="match status" value="1"/>
</dbReference>
<dbReference type="GO" id="GO:0001667">
    <property type="term" value="P:ameboidal-type cell migration"/>
    <property type="evidence" value="ECO:0007669"/>
    <property type="project" value="UniProtKB-ARBA"/>
</dbReference>